<dbReference type="KEGG" id="kpin:96955726"/>
<keyword evidence="2" id="KW-1185">Reference proteome</keyword>
<dbReference type="AlphaFoldDB" id="A0AAJ8L4I6"/>
<evidence type="ECO:0000313" key="1">
    <source>
        <dbReference type="EMBL" id="WWC69433.1"/>
    </source>
</evidence>
<dbReference type="GeneID" id="96955726"/>
<reference evidence="1" key="2">
    <citation type="submission" date="2024-02" db="EMBL/GenBank/DDBJ databases">
        <title>Comparative genomics of Cryptococcus and Kwoniella reveals pathogenesis evolution and contrasting modes of karyotype evolution via chromosome fusion or intercentromeric recombination.</title>
        <authorList>
            <person name="Coelho M.A."/>
            <person name="David-Palma M."/>
            <person name="Shea T."/>
            <person name="Bowers K."/>
            <person name="McGinley-Smith S."/>
            <person name="Mohammad A.W."/>
            <person name="Gnirke A."/>
            <person name="Yurkov A.M."/>
            <person name="Nowrousian M."/>
            <person name="Sun S."/>
            <person name="Cuomo C.A."/>
            <person name="Heitman J."/>
        </authorList>
    </citation>
    <scope>NUCLEOTIDE SEQUENCE</scope>
    <source>
        <strain evidence="1">CBS 10737</strain>
    </source>
</reference>
<organism evidence="1 2">
    <name type="scientific">Kwoniella pini CBS 10737</name>
    <dbReference type="NCBI Taxonomy" id="1296096"/>
    <lineage>
        <taxon>Eukaryota</taxon>
        <taxon>Fungi</taxon>
        <taxon>Dikarya</taxon>
        <taxon>Basidiomycota</taxon>
        <taxon>Agaricomycotina</taxon>
        <taxon>Tremellomycetes</taxon>
        <taxon>Tremellales</taxon>
        <taxon>Cryptococcaceae</taxon>
        <taxon>Kwoniella</taxon>
    </lineage>
</organism>
<dbReference type="EMBL" id="CP144522">
    <property type="protein sequence ID" value="WWC69433.1"/>
    <property type="molecule type" value="Genomic_DNA"/>
</dbReference>
<name>A0AAJ8L4I6_9TREE</name>
<reference evidence="1" key="1">
    <citation type="submission" date="2013-07" db="EMBL/GenBank/DDBJ databases">
        <authorList>
            <consortium name="The Broad Institute Genome Sequencing Platform"/>
            <person name="Cuomo C."/>
            <person name="Litvintseva A."/>
            <person name="Chen Y."/>
            <person name="Heitman J."/>
            <person name="Sun S."/>
            <person name="Springer D."/>
            <person name="Dromer F."/>
            <person name="Young S.K."/>
            <person name="Zeng Q."/>
            <person name="Gargeya S."/>
            <person name="Fitzgerald M."/>
            <person name="Abouelleil A."/>
            <person name="Alvarado L."/>
            <person name="Berlin A.M."/>
            <person name="Chapman S.B."/>
            <person name="Dewar J."/>
            <person name="Goldberg J."/>
            <person name="Griggs A."/>
            <person name="Gujja S."/>
            <person name="Hansen M."/>
            <person name="Howarth C."/>
            <person name="Imamovic A."/>
            <person name="Larimer J."/>
            <person name="McCowan C."/>
            <person name="Murphy C."/>
            <person name="Pearson M."/>
            <person name="Priest M."/>
            <person name="Roberts A."/>
            <person name="Saif S."/>
            <person name="Shea T."/>
            <person name="Sykes S."/>
            <person name="Wortman J."/>
            <person name="Nusbaum C."/>
            <person name="Birren B."/>
        </authorList>
    </citation>
    <scope>NUCLEOTIDE SEQUENCE</scope>
    <source>
        <strain evidence="1">CBS 10737</strain>
    </source>
</reference>
<evidence type="ECO:0000313" key="2">
    <source>
        <dbReference type="Proteomes" id="UP000094020"/>
    </source>
</evidence>
<dbReference type="RefSeq" id="XP_070058842.1">
    <property type="nucleotide sequence ID" value="XM_070202741.1"/>
</dbReference>
<gene>
    <name evidence="1" type="ORF">I206_103372</name>
</gene>
<protein>
    <submittedName>
        <fullName evidence="1">Uncharacterized protein</fullName>
    </submittedName>
</protein>
<dbReference type="Proteomes" id="UP000094020">
    <property type="component" value="Chromosome 4"/>
</dbReference>
<proteinExistence type="predicted"/>
<accession>A0AAJ8L4I6</accession>
<sequence>MKPSIVDKKIVLDGLRSLPEDTSILDPPNVTQEQASYFTRELLAFVEERQSQAARHTVLQAASNLSPEPVWENTALQWSQNADRTGAGNDRIITYIIKGFKEGVFQPELWLQGLENETKDNEVSKEILVAWGKDNFDVSVAFKGGWLTNRHSWKDVQGFTRVRPCECLSLLYS</sequence>